<name>A0ABW0ZTX0_9ACTN</name>
<proteinExistence type="predicted"/>
<reference evidence="2" key="1">
    <citation type="journal article" date="2019" name="Int. J. Syst. Evol. Microbiol.">
        <title>The Global Catalogue of Microorganisms (GCM) 10K type strain sequencing project: providing services to taxonomists for standard genome sequencing and annotation.</title>
        <authorList>
            <consortium name="The Broad Institute Genomics Platform"/>
            <consortium name="The Broad Institute Genome Sequencing Center for Infectious Disease"/>
            <person name="Wu L."/>
            <person name="Ma J."/>
        </authorList>
    </citation>
    <scope>NUCLEOTIDE SEQUENCE [LARGE SCALE GENOMIC DNA]</scope>
    <source>
        <strain evidence="2">KCTC 42087</strain>
    </source>
</reference>
<sequence>MESRAEAIALLDVEADTCTGCGQPLSETTHPDAFGGYKTEPPVRCNGCDALRLGQKDYAEVPHFHTLRWRVHRTW</sequence>
<evidence type="ECO:0000313" key="2">
    <source>
        <dbReference type="Proteomes" id="UP001596074"/>
    </source>
</evidence>
<comment type="caution">
    <text evidence="1">The sequence shown here is derived from an EMBL/GenBank/DDBJ whole genome shotgun (WGS) entry which is preliminary data.</text>
</comment>
<keyword evidence="2" id="KW-1185">Reference proteome</keyword>
<dbReference type="EMBL" id="JBHSON010000004">
    <property type="protein sequence ID" value="MFC5744833.1"/>
    <property type="molecule type" value="Genomic_DNA"/>
</dbReference>
<protein>
    <submittedName>
        <fullName evidence="1">Uncharacterized protein</fullName>
    </submittedName>
</protein>
<dbReference type="RefSeq" id="WP_378280340.1">
    <property type="nucleotide sequence ID" value="NZ_JBHSON010000004.1"/>
</dbReference>
<accession>A0ABW0ZTX0</accession>
<dbReference type="Proteomes" id="UP001596074">
    <property type="component" value="Unassembled WGS sequence"/>
</dbReference>
<evidence type="ECO:0000313" key="1">
    <source>
        <dbReference type="EMBL" id="MFC5744833.1"/>
    </source>
</evidence>
<gene>
    <name evidence="1" type="ORF">ACFPZN_04310</name>
</gene>
<organism evidence="1 2">
    <name type="scientific">Actinomadura rugatobispora</name>
    <dbReference type="NCBI Taxonomy" id="1994"/>
    <lineage>
        <taxon>Bacteria</taxon>
        <taxon>Bacillati</taxon>
        <taxon>Actinomycetota</taxon>
        <taxon>Actinomycetes</taxon>
        <taxon>Streptosporangiales</taxon>
        <taxon>Thermomonosporaceae</taxon>
        <taxon>Actinomadura</taxon>
    </lineage>
</organism>